<name>A0AAD7IXF8_9AGAR</name>
<feature type="coiled-coil region" evidence="1">
    <location>
        <begin position="5"/>
        <end position="32"/>
    </location>
</feature>
<dbReference type="InterPro" id="IPR032675">
    <property type="entry name" value="LRR_dom_sf"/>
</dbReference>
<evidence type="ECO:0000313" key="2">
    <source>
        <dbReference type="EMBL" id="KAJ7752414.1"/>
    </source>
</evidence>
<keyword evidence="3" id="KW-1185">Reference proteome</keyword>
<reference evidence="2" key="1">
    <citation type="submission" date="2023-03" db="EMBL/GenBank/DDBJ databases">
        <title>Massive genome expansion in bonnet fungi (Mycena s.s.) driven by repeated elements and novel gene families across ecological guilds.</title>
        <authorList>
            <consortium name="Lawrence Berkeley National Laboratory"/>
            <person name="Harder C.B."/>
            <person name="Miyauchi S."/>
            <person name="Viragh M."/>
            <person name="Kuo A."/>
            <person name="Thoen E."/>
            <person name="Andreopoulos B."/>
            <person name="Lu D."/>
            <person name="Skrede I."/>
            <person name="Drula E."/>
            <person name="Henrissat B."/>
            <person name="Morin E."/>
            <person name="Kohler A."/>
            <person name="Barry K."/>
            <person name="LaButti K."/>
            <person name="Morin E."/>
            <person name="Salamov A."/>
            <person name="Lipzen A."/>
            <person name="Mereny Z."/>
            <person name="Hegedus B."/>
            <person name="Baldrian P."/>
            <person name="Stursova M."/>
            <person name="Weitz H."/>
            <person name="Taylor A."/>
            <person name="Grigoriev I.V."/>
            <person name="Nagy L.G."/>
            <person name="Martin F."/>
            <person name="Kauserud H."/>
        </authorList>
    </citation>
    <scope>NUCLEOTIDE SEQUENCE</scope>
    <source>
        <strain evidence="2">CBHHK188m</strain>
    </source>
</reference>
<dbReference type="Gene3D" id="3.80.10.10">
    <property type="entry name" value="Ribonuclease Inhibitor"/>
    <property type="match status" value="1"/>
</dbReference>
<gene>
    <name evidence="2" type="ORF">DFH07DRAFT_521028</name>
</gene>
<evidence type="ECO:0000313" key="3">
    <source>
        <dbReference type="Proteomes" id="UP001215280"/>
    </source>
</evidence>
<evidence type="ECO:0000256" key="1">
    <source>
        <dbReference type="SAM" id="Coils"/>
    </source>
</evidence>
<keyword evidence="1" id="KW-0175">Coiled coil</keyword>
<protein>
    <recommendedName>
        <fullName evidence="4">F-box domain-containing protein</fullName>
    </recommendedName>
</protein>
<dbReference type="AlphaFoldDB" id="A0AAD7IXF8"/>
<organism evidence="2 3">
    <name type="scientific">Mycena maculata</name>
    <dbReference type="NCBI Taxonomy" id="230809"/>
    <lineage>
        <taxon>Eukaryota</taxon>
        <taxon>Fungi</taxon>
        <taxon>Dikarya</taxon>
        <taxon>Basidiomycota</taxon>
        <taxon>Agaricomycotina</taxon>
        <taxon>Agaricomycetes</taxon>
        <taxon>Agaricomycetidae</taxon>
        <taxon>Agaricales</taxon>
        <taxon>Marasmiineae</taxon>
        <taxon>Mycenaceae</taxon>
        <taxon>Mycena</taxon>
    </lineage>
</organism>
<dbReference type="SUPFAM" id="SSF52047">
    <property type="entry name" value="RNI-like"/>
    <property type="match status" value="1"/>
</dbReference>
<dbReference type="Proteomes" id="UP001215280">
    <property type="component" value="Unassembled WGS sequence"/>
</dbReference>
<evidence type="ECO:0008006" key="4">
    <source>
        <dbReference type="Google" id="ProtNLM"/>
    </source>
</evidence>
<proteinExistence type="predicted"/>
<accession>A0AAD7IXF8</accession>
<comment type="caution">
    <text evidence="2">The sequence shown here is derived from an EMBL/GenBank/DDBJ whole genome shotgun (WGS) entry which is preliminary data.</text>
</comment>
<dbReference type="EMBL" id="JARJLG010000074">
    <property type="protein sequence ID" value="KAJ7752414.1"/>
    <property type="molecule type" value="Genomic_DNA"/>
</dbReference>
<sequence length="422" mass="47210">MPMSVQELEARLEKISADIDLQRELLKKLEHSKILVQRQLNAVRDPVARLPLEISSEIFVHSLSPRPEFGSQNIPMLLLNVCNAWANIVLSTPRLWAAIHVDFPQPESFKQSLETWLRRAGNCHLSMSLSGAINAGVGGVIWPYVHRLKHLEIDLFYGLGDGGITAFLLGIGQGPLPFLETLLIHDSTDGFGGYSVPCVIELLRLAPNVVEFMIQLYPAYDIPESPEQLVLPALRQLMFGGRSNMKGDDEILKCLSLPNLQTLHLPMHDIEDNGLLEFLQRSSPPLQNLMIGDGCGDIEDFTCFERCVLLVPTLTRLELSGPSDRLVEDFLSVLAESPTHMLPNLRSLTIRLDMDTIISPGFWTTVLRALSGRRSQLTYFKIVQPLFWTPEPEAELCAALRQLEVDGMEVYVGTKERNILSA</sequence>